<keyword evidence="3" id="KW-0511">Multifunctional enzyme</keyword>
<dbReference type="SUPFAM" id="SSF102645">
    <property type="entry name" value="CoaB-like"/>
    <property type="match status" value="1"/>
</dbReference>
<dbReference type="OrthoDB" id="9802554at2"/>
<comment type="similarity">
    <text evidence="3 4">In the C-terminal section; belongs to the PPC synthetase family.</text>
</comment>
<feature type="binding site" evidence="3">
    <location>
        <position position="271"/>
    </location>
    <ligand>
        <name>CTP</name>
        <dbReference type="ChEBI" id="CHEBI:37563"/>
    </ligand>
</feature>
<reference evidence="7 8" key="1">
    <citation type="submission" date="2019-09" db="EMBL/GenBank/DDBJ databases">
        <title>Phylogeny of genus Pseudoclavibacter and closely related genus.</title>
        <authorList>
            <person name="Li Y."/>
        </authorList>
    </citation>
    <scope>NUCLEOTIDE SEQUENCE [LARGE SCALE GENOMIC DNA]</scope>
    <source>
        <strain evidence="7 8">JCM 16921</strain>
    </source>
</reference>
<keyword evidence="3 4" id="KW-0288">FMN</keyword>
<dbReference type="PANTHER" id="PTHR14359">
    <property type="entry name" value="HOMO-OLIGOMERIC FLAVIN CONTAINING CYS DECARBOXYLASE FAMILY"/>
    <property type="match status" value="1"/>
</dbReference>
<gene>
    <name evidence="3 7" type="primary">coaBC</name>
    <name evidence="7" type="ORF">F8O02_03395</name>
</gene>
<dbReference type="SUPFAM" id="SSF52507">
    <property type="entry name" value="Homo-oligomeric flavin-containing Cys decarboxylases, HFCD"/>
    <property type="match status" value="1"/>
</dbReference>
<dbReference type="GO" id="GO:0004632">
    <property type="term" value="F:phosphopantothenate--cysteine ligase activity"/>
    <property type="evidence" value="ECO:0007669"/>
    <property type="project" value="UniProtKB-UniRule"/>
</dbReference>
<comment type="pathway">
    <text evidence="3 4">Cofactor biosynthesis; coenzyme A biosynthesis; CoA from (R)-pantothenate: step 2/5.</text>
</comment>
<dbReference type="NCBIfam" id="TIGR00521">
    <property type="entry name" value="coaBC_dfp"/>
    <property type="match status" value="1"/>
</dbReference>
<feature type="domain" description="DNA/pantothenate metabolism flavoprotein C-terminal" evidence="6">
    <location>
        <begin position="178"/>
        <end position="392"/>
    </location>
</feature>
<dbReference type="InterPro" id="IPR036551">
    <property type="entry name" value="Flavin_trans-like"/>
</dbReference>
<feature type="binding site" evidence="3">
    <location>
        <position position="339"/>
    </location>
    <ligand>
        <name>CTP</name>
        <dbReference type="ChEBI" id="CHEBI:37563"/>
    </ligand>
</feature>
<dbReference type="GO" id="GO:0015937">
    <property type="term" value="P:coenzyme A biosynthetic process"/>
    <property type="evidence" value="ECO:0007669"/>
    <property type="project" value="UniProtKB-UniRule"/>
</dbReference>
<dbReference type="GO" id="GO:0004633">
    <property type="term" value="F:phosphopantothenoylcysteine decarboxylase activity"/>
    <property type="evidence" value="ECO:0007669"/>
    <property type="project" value="UniProtKB-UniRule"/>
</dbReference>
<dbReference type="AlphaFoldDB" id="A0A7C8BP33"/>
<protein>
    <recommendedName>
        <fullName evidence="3">Coenzyme A biosynthesis bifunctional protein CoaBC</fullName>
    </recommendedName>
    <alternativeName>
        <fullName evidence="3">DNA/pantothenate metabolism flavoprotein</fullName>
    </alternativeName>
    <alternativeName>
        <fullName evidence="3">Phosphopantothenoylcysteine synthetase/decarboxylase</fullName>
        <shortName evidence="3">PPCS-PPCDC</shortName>
    </alternativeName>
    <domain>
        <recommendedName>
            <fullName evidence="3">Phosphopantothenoylcysteine decarboxylase</fullName>
            <shortName evidence="3">PPC decarboxylase</shortName>
            <shortName evidence="3">PPC-DC</shortName>
            <ecNumber evidence="3">4.1.1.36</ecNumber>
        </recommendedName>
        <alternativeName>
            <fullName evidence="3">CoaC</fullName>
        </alternativeName>
    </domain>
    <domain>
        <recommendedName>
            <fullName evidence="3">Phosphopantothenate--cysteine ligase</fullName>
            <ecNumber evidence="3">6.3.2.5</ecNumber>
        </recommendedName>
        <alternativeName>
            <fullName evidence="3">CoaB</fullName>
        </alternativeName>
        <alternativeName>
            <fullName evidence="3">Phosphopantothenoylcysteine synthetase</fullName>
            <shortName evidence="3">PPC synthetase</shortName>
            <shortName evidence="3">PPC-S</shortName>
        </alternativeName>
    </domain>
</protein>
<keyword evidence="2 3" id="KW-0456">Lyase</keyword>
<keyword evidence="3" id="KW-0479">Metal-binding</keyword>
<dbReference type="GO" id="GO:0071513">
    <property type="term" value="C:phosphopantothenoylcysteine decarboxylase complex"/>
    <property type="evidence" value="ECO:0007669"/>
    <property type="project" value="TreeGrafter"/>
</dbReference>
<evidence type="ECO:0000256" key="1">
    <source>
        <dbReference type="ARBA" id="ARBA00022793"/>
    </source>
</evidence>
<comment type="caution">
    <text evidence="3">Lacks conserved residue(s) required for the propagation of feature annotation.</text>
</comment>
<comment type="catalytic activity">
    <reaction evidence="3 4">
        <text>N-[(R)-4-phosphopantothenoyl]-L-cysteine + H(+) = (R)-4'-phosphopantetheine + CO2</text>
        <dbReference type="Rhea" id="RHEA:16793"/>
        <dbReference type="ChEBI" id="CHEBI:15378"/>
        <dbReference type="ChEBI" id="CHEBI:16526"/>
        <dbReference type="ChEBI" id="CHEBI:59458"/>
        <dbReference type="ChEBI" id="CHEBI:61723"/>
        <dbReference type="EC" id="4.1.1.36"/>
    </reaction>
</comment>
<evidence type="ECO:0000259" key="6">
    <source>
        <dbReference type="Pfam" id="PF04127"/>
    </source>
</evidence>
<dbReference type="GO" id="GO:0010181">
    <property type="term" value="F:FMN binding"/>
    <property type="evidence" value="ECO:0007669"/>
    <property type="project" value="UniProtKB-UniRule"/>
</dbReference>
<dbReference type="GO" id="GO:0015941">
    <property type="term" value="P:pantothenate catabolic process"/>
    <property type="evidence" value="ECO:0007669"/>
    <property type="project" value="InterPro"/>
</dbReference>
<evidence type="ECO:0000256" key="4">
    <source>
        <dbReference type="RuleBase" id="RU364078"/>
    </source>
</evidence>
<feature type="binding site" evidence="3">
    <location>
        <position position="335"/>
    </location>
    <ligand>
        <name>CTP</name>
        <dbReference type="ChEBI" id="CHEBI:37563"/>
    </ligand>
</feature>
<comment type="function">
    <text evidence="3">Catalyzes two sequential steps in the biosynthesis of coenzyme A. In the first step cysteine is conjugated to 4'-phosphopantothenate to form 4-phosphopantothenoylcysteine. In the second step the latter compound is decarboxylated to form 4'-phosphopantotheine.</text>
</comment>
<evidence type="ECO:0000259" key="5">
    <source>
        <dbReference type="Pfam" id="PF02441"/>
    </source>
</evidence>
<keyword evidence="3 4" id="KW-0285">Flavoprotein</keyword>
<dbReference type="InterPro" id="IPR007085">
    <property type="entry name" value="DNA/pantothenate-metab_flavo_C"/>
</dbReference>
<dbReference type="UniPathway" id="UPA00241">
    <property type="reaction ID" value="UER00353"/>
</dbReference>
<dbReference type="InterPro" id="IPR003382">
    <property type="entry name" value="Flavoprotein"/>
</dbReference>
<dbReference type="HAMAP" id="MF_02225">
    <property type="entry name" value="CoaBC"/>
    <property type="match status" value="1"/>
</dbReference>
<dbReference type="PANTHER" id="PTHR14359:SF6">
    <property type="entry name" value="PHOSPHOPANTOTHENOYLCYSTEINE DECARBOXYLASE"/>
    <property type="match status" value="1"/>
</dbReference>
<comment type="catalytic activity">
    <reaction evidence="3 4">
        <text>(R)-4'-phosphopantothenate + L-cysteine + CTP = N-[(R)-4-phosphopantothenoyl]-L-cysteine + CMP + diphosphate + H(+)</text>
        <dbReference type="Rhea" id="RHEA:19397"/>
        <dbReference type="ChEBI" id="CHEBI:10986"/>
        <dbReference type="ChEBI" id="CHEBI:15378"/>
        <dbReference type="ChEBI" id="CHEBI:33019"/>
        <dbReference type="ChEBI" id="CHEBI:35235"/>
        <dbReference type="ChEBI" id="CHEBI:37563"/>
        <dbReference type="ChEBI" id="CHEBI:59458"/>
        <dbReference type="ChEBI" id="CHEBI:60377"/>
        <dbReference type="EC" id="6.3.2.5"/>
    </reaction>
</comment>
<dbReference type="Gene3D" id="3.40.50.1950">
    <property type="entry name" value="Flavin prenyltransferase-like"/>
    <property type="match status" value="1"/>
</dbReference>
<feature type="binding site" evidence="3">
    <location>
        <position position="281"/>
    </location>
    <ligand>
        <name>CTP</name>
        <dbReference type="ChEBI" id="CHEBI:37563"/>
    </ligand>
</feature>
<dbReference type="GO" id="GO:0046872">
    <property type="term" value="F:metal ion binding"/>
    <property type="evidence" value="ECO:0007669"/>
    <property type="project" value="UniProtKB-KW"/>
</dbReference>
<dbReference type="InterPro" id="IPR005252">
    <property type="entry name" value="CoaBC"/>
</dbReference>
<comment type="caution">
    <text evidence="7">The sequence shown here is derived from an EMBL/GenBank/DDBJ whole genome shotgun (WGS) entry which is preliminary data.</text>
</comment>
<dbReference type="RefSeq" id="WP_158035837.1">
    <property type="nucleotide sequence ID" value="NZ_BAAAZV010000003.1"/>
</dbReference>
<feature type="region of interest" description="Phosphopantothenoylcysteine decarboxylase" evidence="3">
    <location>
        <begin position="1"/>
        <end position="182"/>
    </location>
</feature>
<feature type="region of interest" description="Phosphopantothenate--cysteine ligase" evidence="3">
    <location>
        <begin position="183"/>
        <end position="394"/>
    </location>
</feature>
<dbReference type="Gene3D" id="3.40.50.10300">
    <property type="entry name" value="CoaB-like"/>
    <property type="match status" value="1"/>
</dbReference>
<comment type="cofactor">
    <cofactor evidence="3">
        <name>FMN</name>
        <dbReference type="ChEBI" id="CHEBI:58210"/>
    </cofactor>
    <text evidence="3">Binds 1 FMN per subunit.</text>
</comment>
<feature type="binding site" evidence="3">
    <location>
        <position position="318"/>
    </location>
    <ligand>
        <name>CTP</name>
        <dbReference type="ChEBI" id="CHEBI:37563"/>
    </ligand>
</feature>
<keyword evidence="8" id="KW-1185">Reference proteome</keyword>
<comment type="cofactor">
    <cofactor evidence="3">
        <name>Mg(2+)</name>
        <dbReference type="ChEBI" id="CHEBI:18420"/>
    </cofactor>
</comment>
<evidence type="ECO:0000313" key="7">
    <source>
        <dbReference type="EMBL" id="KAB1632915.1"/>
    </source>
</evidence>
<dbReference type="EC" id="6.3.2.5" evidence="3"/>
<keyword evidence="3" id="KW-0460">Magnesium</keyword>
<proteinExistence type="inferred from homology"/>
<feature type="domain" description="Flavoprotein" evidence="5">
    <location>
        <begin position="1"/>
        <end position="169"/>
    </location>
</feature>
<dbReference type="Proteomes" id="UP000481339">
    <property type="component" value="Unassembled WGS sequence"/>
</dbReference>
<dbReference type="EMBL" id="WBKA01000002">
    <property type="protein sequence ID" value="KAB1632915.1"/>
    <property type="molecule type" value="Genomic_DNA"/>
</dbReference>
<comment type="similarity">
    <text evidence="3 4">In the N-terminal section; belongs to the HFCD (homo-oligomeric flavin containing Cys decarboxylase) superfamily.</text>
</comment>
<dbReference type="InterPro" id="IPR035929">
    <property type="entry name" value="CoaB-like_sf"/>
</dbReference>
<evidence type="ECO:0000256" key="3">
    <source>
        <dbReference type="HAMAP-Rule" id="MF_02225"/>
    </source>
</evidence>
<dbReference type="Pfam" id="PF04127">
    <property type="entry name" value="DFP"/>
    <property type="match status" value="1"/>
</dbReference>
<dbReference type="EC" id="4.1.1.36" evidence="3"/>
<organism evidence="7 8">
    <name type="scientific">Pseudoclavibacter caeni</name>
    <dbReference type="NCBI Taxonomy" id="908846"/>
    <lineage>
        <taxon>Bacteria</taxon>
        <taxon>Bacillati</taxon>
        <taxon>Actinomycetota</taxon>
        <taxon>Actinomycetes</taxon>
        <taxon>Micrococcales</taxon>
        <taxon>Microbacteriaceae</taxon>
        <taxon>Pseudoclavibacter</taxon>
    </lineage>
</organism>
<comment type="function">
    <text evidence="4">Catalyzes two steps in the biosynthesis of coenzyme A. In the first step cysteine is conjugated to 4'-phosphopantothenate to form 4-phosphopantothenoylcysteine, in the latter compound is decarboxylated to form 4'-phosphopantotheine.</text>
</comment>
<comment type="pathway">
    <text evidence="3 4">Cofactor biosynthesis; coenzyme A biosynthesis; CoA from (R)-pantothenate: step 3/5.</text>
</comment>
<feature type="binding site" evidence="3">
    <location>
        <begin position="299"/>
        <end position="302"/>
    </location>
    <ligand>
        <name>CTP</name>
        <dbReference type="ChEBI" id="CHEBI:37563"/>
    </ligand>
</feature>
<sequence length="394" mass="41522">MRVLFGVGGGIAAYKAVQAVRLLVRAGHDVHVVPTENALRFVGAPTWEAISRNPVDRDLFTDVAGVRHVRMGAAADLVVIAPATADLIARMAQGRADDLLTASLLVAECPVLIAPAMHSQMWRHPATQANVATLHDRGVQVLGPGIGALTGPDEGVGRMVEPEDIAVEVDRAQHPKDLAGRLVVISAGGTRERIDPVRYLGNDSSGKQGMALAEEALARGAEVVVVAGHLDVPAPRGAEVISARYTESMRQAITSLADEADVVIMAAAIADYRPANQTTTKIKKIDEGDETTLRLVSNPDILSEISHRPDRGNVVVGFAAETASGAALLELGRAKIRRKGCDLLAVNEVGEEKGFGRDENTVSVLDASGEVLAAVSGTKRDVAEAIIDQIVRTL</sequence>
<dbReference type="Pfam" id="PF02441">
    <property type="entry name" value="Flavoprotein"/>
    <property type="match status" value="1"/>
</dbReference>
<keyword evidence="1 3" id="KW-0210">Decarboxylase</keyword>
<evidence type="ECO:0000313" key="8">
    <source>
        <dbReference type="Proteomes" id="UP000481339"/>
    </source>
</evidence>
<keyword evidence="3 4" id="KW-0436">Ligase</keyword>
<name>A0A7C8BP33_9MICO</name>
<accession>A0A7C8BP33</accession>
<evidence type="ECO:0000256" key="2">
    <source>
        <dbReference type="ARBA" id="ARBA00023239"/>
    </source>
</evidence>